<accession>A0ABT2EN70</accession>
<dbReference type="InterPro" id="IPR036249">
    <property type="entry name" value="Thioredoxin-like_sf"/>
</dbReference>
<keyword evidence="1" id="KW-0472">Membrane</keyword>
<keyword evidence="1" id="KW-0812">Transmembrane</keyword>
<organism evidence="3 4">
    <name type="scientific">Candidatus Fervidibacter sacchari</name>
    <dbReference type="NCBI Taxonomy" id="1448929"/>
    <lineage>
        <taxon>Bacteria</taxon>
        <taxon>Candidatus Fervidibacterota</taxon>
        <taxon>Candidatus Fervidibacter</taxon>
    </lineage>
</organism>
<keyword evidence="4" id="KW-1185">Reference proteome</keyword>
<sequence>MPQEAPKLRSKLARWRAWGKENWQVLLFWFACAFAGWYLGAKGYGMALYFRLTGIDPEEWTPLMRLTAQKDPKVGTIVSLEGLTDWQGRPMKLPFHDKMTALLFFCAHCGMEEKLQVFQDFAQRHADKVRMVIVFIGQPDAEVLRLSQSWTGVVWARDPKLVVFQRLNALHMPRLYLIASDGTLRYLSPLVGYLWDADRWAKELERVSKRVGR</sequence>
<evidence type="ECO:0000256" key="1">
    <source>
        <dbReference type="SAM" id="Phobius"/>
    </source>
</evidence>
<dbReference type="EMBL" id="JANUCP010000003">
    <property type="protein sequence ID" value="MCS3919403.1"/>
    <property type="molecule type" value="Genomic_DNA"/>
</dbReference>
<comment type="caution">
    <text evidence="3">The sequence shown here is derived from an EMBL/GenBank/DDBJ whole genome shotgun (WGS) entry which is preliminary data.</text>
</comment>
<feature type="transmembrane region" description="Helical" evidence="1">
    <location>
        <begin position="23"/>
        <end position="41"/>
    </location>
</feature>
<gene>
    <name evidence="3" type="ORF">M2350_001816</name>
</gene>
<protein>
    <recommendedName>
        <fullName evidence="2">Thioredoxin domain-containing protein</fullName>
    </recommendedName>
</protein>
<dbReference type="InterPro" id="IPR013766">
    <property type="entry name" value="Thioredoxin_domain"/>
</dbReference>
<evidence type="ECO:0000313" key="3">
    <source>
        <dbReference type="EMBL" id="MCS3919403.1"/>
    </source>
</evidence>
<reference evidence="3 4" key="1">
    <citation type="submission" date="2022-08" db="EMBL/GenBank/DDBJ databases">
        <title>Bacterial and archaeal communities from various locations to study Microbial Dark Matter (Phase II).</title>
        <authorList>
            <person name="Stepanauskas R."/>
        </authorList>
    </citation>
    <scope>NUCLEOTIDE SEQUENCE [LARGE SCALE GENOMIC DNA]</scope>
    <source>
        <strain evidence="3 4">PD1</strain>
    </source>
</reference>
<evidence type="ECO:0000313" key="4">
    <source>
        <dbReference type="Proteomes" id="UP001204798"/>
    </source>
</evidence>
<keyword evidence="1" id="KW-1133">Transmembrane helix</keyword>
<evidence type="ECO:0000259" key="2">
    <source>
        <dbReference type="PROSITE" id="PS51352"/>
    </source>
</evidence>
<dbReference type="Proteomes" id="UP001204798">
    <property type="component" value="Unassembled WGS sequence"/>
</dbReference>
<feature type="domain" description="Thioredoxin" evidence="2">
    <location>
        <begin position="55"/>
        <end position="209"/>
    </location>
</feature>
<name>A0ABT2EN70_9BACT</name>
<dbReference type="PROSITE" id="PS51352">
    <property type="entry name" value="THIOREDOXIN_2"/>
    <property type="match status" value="1"/>
</dbReference>
<dbReference type="RefSeq" id="WP_259095793.1">
    <property type="nucleotide sequence ID" value="NZ_CP130454.1"/>
</dbReference>
<dbReference type="SUPFAM" id="SSF52833">
    <property type="entry name" value="Thioredoxin-like"/>
    <property type="match status" value="1"/>
</dbReference>
<proteinExistence type="predicted"/>
<dbReference type="PROSITE" id="PS51257">
    <property type="entry name" value="PROKAR_LIPOPROTEIN"/>
    <property type="match status" value="1"/>
</dbReference>
<dbReference type="Gene3D" id="3.40.30.10">
    <property type="entry name" value="Glutaredoxin"/>
    <property type="match status" value="1"/>
</dbReference>